<keyword evidence="2" id="KW-1185">Reference proteome</keyword>
<dbReference type="Proteomes" id="UP000245698">
    <property type="component" value="Unassembled WGS sequence"/>
</dbReference>
<sequence>MTGRCCHAIELNAAYVAMLRWQDFTG</sequence>
<evidence type="ECO:0000313" key="2">
    <source>
        <dbReference type="Proteomes" id="UP000245698"/>
    </source>
</evidence>
<dbReference type="AlphaFoldDB" id="A0A2P9AHZ1"/>
<name>A0A2P9AHZ1_9HYPH</name>
<organism evidence="1 2">
    <name type="scientific">Mesorhizobium delmotii</name>
    <dbReference type="NCBI Taxonomy" id="1631247"/>
    <lineage>
        <taxon>Bacteria</taxon>
        <taxon>Pseudomonadati</taxon>
        <taxon>Pseudomonadota</taxon>
        <taxon>Alphaproteobacteria</taxon>
        <taxon>Hyphomicrobiales</taxon>
        <taxon>Phyllobacteriaceae</taxon>
        <taxon>Mesorhizobium</taxon>
    </lineage>
</organism>
<evidence type="ECO:0000313" key="1">
    <source>
        <dbReference type="EMBL" id="SJM30737.1"/>
    </source>
</evidence>
<gene>
    <name evidence="1" type="ORF">BQ8482_170092</name>
</gene>
<dbReference type="EMBL" id="FUIG01000023">
    <property type="protein sequence ID" value="SJM30737.1"/>
    <property type="molecule type" value="Genomic_DNA"/>
</dbReference>
<proteinExistence type="predicted"/>
<reference evidence="2" key="1">
    <citation type="submission" date="2016-12" db="EMBL/GenBank/DDBJ databases">
        <authorList>
            <person name="Brunel B."/>
        </authorList>
    </citation>
    <scope>NUCLEOTIDE SEQUENCE [LARGE SCALE GENOMIC DNA]</scope>
</reference>
<protein>
    <submittedName>
        <fullName evidence="1">Uncharacterized protein</fullName>
    </submittedName>
</protein>
<accession>A0A2P9AHZ1</accession>